<evidence type="ECO:0000313" key="1">
    <source>
        <dbReference type="EMBL" id="EDM76575.1"/>
    </source>
</evidence>
<dbReference type="EMBL" id="ABCS01000062">
    <property type="protein sequence ID" value="EDM76575.1"/>
    <property type="molecule type" value="Genomic_DNA"/>
</dbReference>
<dbReference type="RefSeq" id="WP_006974254.1">
    <property type="nucleotide sequence ID" value="NZ_ABCS01000062.1"/>
</dbReference>
<evidence type="ECO:0008006" key="3">
    <source>
        <dbReference type="Google" id="ProtNLM"/>
    </source>
</evidence>
<protein>
    <recommendedName>
        <fullName evidence="3">Lipoprotein</fullName>
    </recommendedName>
</protein>
<dbReference type="STRING" id="391625.PPSIR1_24244"/>
<dbReference type="AlphaFoldDB" id="A6GC13"/>
<reference evidence="1 2" key="1">
    <citation type="submission" date="2007-06" db="EMBL/GenBank/DDBJ databases">
        <authorList>
            <person name="Shimkets L."/>
            <person name="Ferriera S."/>
            <person name="Johnson J."/>
            <person name="Kravitz S."/>
            <person name="Beeson K."/>
            <person name="Sutton G."/>
            <person name="Rogers Y.-H."/>
            <person name="Friedman R."/>
            <person name="Frazier M."/>
            <person name="Venter J.C."/>
        </authorList>
    </citation>
    <scope>NUCLEOTIDE SEQUENCE [LARGE SCALE GENOMIC DNA]</scope>
    <source>
        <strain evidence="1 2">SIR-1</strain>
    </source>
</reference>
<accession>A6GC13</accession>
<dbReference type="PROSITE" id="PS51257">
    <property type="entry name" value="PROKAR_LIPOPROTEIN"/>
    <property type="match status" value="1"/>
</dbReference>
<organism evidence="1 2">
    <name type="scientific">Plesiocystis pacifica SIR-1</name>
    <dbReference type="NCBI Taxonomy" id="391625"/>
    <lineage>
        <taxon>Bacteria</taxon>
        <taxon>Pseudomonadati</taxon>
        <taxon>Myxococcota</taxon>
        <taxon>Polyangia</taxon>
        <taxon>Nannocystales</taxon>
        <taxon>Nannocystaceae</taxon>
        <taxon>Plesiocystis</taxon>
    </lineage>
</organism>
<dbReference type="Proteomes" id="UP000005801">
    <property type="component" value="Unassembled WGS sequence"/>
</dbReference>
<evidence type="ECO:0000313" key="2">
    <source>
        <dbReference type="Proteomes" id="UP000005801"/>
    </source>
</evidence>
<name>A6GC13_9BACT</name>
<dbReference type="NCBIfam" id="NF038123">
    <property type="entry name" value="NF038123_dom"/>
    <property type="match status" value="1"/>
</dbReference>
<keyword evidence="2" id="KW-1185">Reference proteome</keyword>
<sequence>MHKAIAPTLSLIGLTLTGTLACDPEATSRDFEDPRAFADPEPLPPPPGVDEGALTQLGYWQGSFEIELRNDTPTQWFSPCLCALHHPWVDVFADGKVPSTGAATFAEDGFNGVFAEELRADPNVYAVLECAPGLTAPGETRTESLSGPAWARLSCAAMPVTTNDVLTTVGGAPLPHALGDSVDLASVEWDIGSEEDNYSPDSIPLDSVNLQDGAPAVLSFFSRAFAQDGVVTAEGSMEVFEVYEGSADFPAEDYGWEGSASTWTVTRVE</sequence>
<dbReference type="InterPro" id="IPR038678">
    <property type="entry name" value="Spondin_N_sf"/>
</dbReference>
<comment type="caution">
    <text evidence="1">The sequence shown here is derived from an EMBL/GenBank/DDBJ whole genome shotgun (WGS) entry which is preliminary data.</text>
</comment>
<proteinExistence type="predicted"/>
<dbReference type="InterPro" id="IPR009465">
    <property type="entry name" value="Spondin_N"/>
</dbReference>
<dbReference type="Gene3D" id="2.60.40.2130">
    <property type="entry name" value="F-spondin domain"/>
    <property type="match status" value="1"/>
</dbReference>
<gene>
    <name evidence="1" type="ORF">PPSIR1_24244</name>
</gene>